<dbReference type="PANTHER" id="PTHR34676">
    <property type="entry name" value="DUF4219 DOMAIN-CONTAINING PROTEIN-RELATED"/>
    <property type="match status" value="1"/>
</dbReference>
<keyword evidence="1" id="KW-0863">Zinc-finger</keyword>
<evidence type="ECO:0000256" key="1">
    <source>
        <dbReference type="PROSITE-ProRule" id="PRU00047"/>
    </source>
</evidence>
<proteinExistence type="predicted"/>
<dbReference type="GO" id="GO:0003676">
    <property type="term" value="F:nucleic acid binding"/>
    <property type="evidence" value="ECO:0007669"/>
    <property type="project" value="InterPro"/>
</dbReference>
<evidence type="ECO:0000313" key="4">
    <source>
        <dbReference type="EMBL" id="GAV85801.1"/>
    </source>
</evidence>
<keyword evidence="5" id="KW-1185">Reference proteome</keyword>
<protein>
    <submittedName>
        <fullName evidence="4">UBN2 domain-containing protein</fullName>
    </submittedName>
</protein>
<dbReference type="AlphaFoldDB" id="A0A1Q3D078"/>
<dbReference type="OrthoDB" id="785014at2759"/>
<feature type="coiled-coil region" evidence="2">
    <location>
        <begin position="336"/>
        <end position="440"/>
    </location>
</feature>
<sequence>MNANVGESQHISKPPFFDGNNYGHWKDKKTIFIQSLDYNLWDLIVDGPNLPTITLENGDVVPKPRNLYDDNDRRRVQINAKAKHIIICAINSNDFNRISSCISTKEMWDTLEVTYEGTNQVKEAKISMLVHDYEMFTMNENEDIKSMFSIFTNIINALQALDKIYSNSEMVRKILRCLPRSWMLKVTTIEEAKNLNVLLLEDLLGSLMTHELSMQKKDDDEEKEKKKKKIVSLKSSLIEDSEDDDDDEELALITRKFKKFLATKNKFSGKPNKKVYQKGESSKLEGIICFECNKPGHCKSDCPWLKKKDLLKKKKKAMIATWDDSDESSSDEDSNEEVAQIALMALEEEEEEESDEVTYDELVLIIEKYSSMIASLKKKVKTLVNENEELKSINLAKEDNSNEIEVDLLENEVAYLEMENRNLKEEIDALKKTFSKFSNSSEKLENLLSMQRCVFDKAGLGYEEMKNVNVITAISIHVFCIQ</sequence>
<evidence type="ECO:0000313" key="5">
    <source>
        <dbReference type="Proteomes" id="UP000187406"/>
    </source>
</evidence>
<dbReference type="PANTHER" id="PTHR34676:SF17">
    <property type="entry name" value="OS06G0684500 PROTEIN"/>
    <property type="match status" value="1"/>
</dbReference>
<gene>
    <name evidence="4" type="ORF">CFOL_v3_29235</name>
</gene>
<reference evidence="5" key="1">
    <citation type="submission" date="2016-04" db="EMBL/GenBank/DDBJ databases">
        <title>Cephalotus genome sequencing.</title>
        <authorList>
            <person name="Fukushima K."/>
            <person name="Hasebe M."/>
            <person name="Fang X."/>
        </authorList>
    </citation>
    <scope>NUCLEOTIDE SEQUENCE [LARGE SCALE GENOMIC DNA]</scope>
    <source>
        <strain evidence="5">cv. St1</strain>
    </source>
</reference>
<dbReference type="GO" id="GO:0008270">
    <property type="term" value="F:zinc ion binding"/>
    <property type="evidence" value="ECO:0007669"/>
    <property type="project" value="UniProtKB-KW"/>
</dbReference>
<feature type="domain" description="CCHC-type" evidence="3">
    <location>
        <begin position="289"/>
        <end position="303"/>
    </location>
</feature>
<dbReference type="InterPro" id="IPR001878">
    <property type="entry name" value="Znf_CCHC"/>
</dbReference>
<organism evidence="4 5">
    <name type="scientific">Cephalotus follicularis</name>
    <name type="common">Albany pitcher plant</name>
    <dbReference type="NCBI Taxonomy" id="3775"/>
    <lineage>
        <taxon>Eukaryota</taxon>
        <taxon>Viridiplantae</taxon>
        <taxon>Streptophyta</taxon>
        <taxon>Embryophyta</taxon>
        <taxon>Tracheophyta</taxon>
        <taxon>Spermatophyta</taxon>
        <taxon>Magnoliopsida</taxon>
        <taxon>eudicotyledons</taxon>
        <taxon>Gunneridae</taxon>
        <taxon>Pentapetalae</taxon>
        <taxon>rosids</taxon>
        <taxon>fabids</taxon>
        <taxon>Oxalidales</taxon>
        <taxon>Cephalotaceae</taxon>
        <taxon>Cephalotus</taxon>
    </lineage>
</organism>
<evidence type="ECO:0000259" key="3">
    <source>
        <dbReference type="PROSITE" id="PS50158"/>
    </source>
</evidence>
<keyword evidence="2" id="KW-0175">Coiled coil</keyword>
<comment type="caution">
    <text evidence="4">The sequence shown here is derived from an EMBL/GenBank/DDBJ whole genome shotgun (WGS) entry which is preliminary data.</text>
</comment>
<keyword evidence="1" id="KW-0862">Zinc</keyword>
<dbReference type="InterPro" id="IPR036875">
    <property type="entry name" value="Znf_CCHC_sf"/>
</dbReference>
<dbReference type="Proteomes" id="UP000187406">
    <property type="component" value="Unassembled WGS sequence"/>
</dbReference>
<evidence type="ECO:0000256" key="2">
    <source>
        <dbReference type="SAM" id="Coils"/>
    </source>
</evidence>
<accession>A0A1Q3D078</accession>
<name>A0A1Q3D078_CEPFO</name>
<dbReference type="Pfam" id="PF14223">
    <property type="entry name" value="Retrotran_gag_2"/>
    <property type="match status" value="1"/>
</dbReference>
<keyword evidence="1" id="KW-0479">Metal-binding</keyword>
<dbReference type="SUPFAM" id="SSF57756">
    <property type="entry name" value="Retrovirus zinc finger-like domains"/>
    <property type="match status" value="1"/>
</dbReference>
<dbReference type="Gene3D" id="4.10.60.10">
    <property type="entry name" value="Zinc finger, CCHC-type"/>
    <property type="match status" value="1"/>
</dbReference>
<dbReference type="InParanoid" id="A0A1Q3D078"/>
<dbReference type="EMBL" id="BDDD01003686">
    <property type="protein sequence ID" value="GAV85801.1"/>
    <property type="molecule type" value="Genomic_DNA"/>
</dbReference>
<dbReference type="PROSITE" id="PS50158">
    <property type="entry name" value="ZF_CCHC"/>
    <property type="match status" value="1"/>
</dbReference>